<dbReference type="GO" id="GO:0016747">
    <property type="term" value="F:acyltransferase activity, transferring groups other than amino-acyl groups"/>
    <property type="evidence" value="ECO:0007669"/>
    <property type="project" value="InterPro"/>
</dbReference>
<dbReference type="EMBL" id="CP044222">
    <property type="protein sequence ID" value="QEW06865.1"/>
    <property type="molecule type" value="Genomic_DNA"/>
</dbReference>
<dbReference type="Proteomes" id="UP000325606">
    <property type="component" value="Chromosome"/>
</dbReference>
<accession>A0A5J6LE48</accession>
<name>A0A5J6LE48_9GAMM</name>
<dbReference type="InterPro" id="IPR016181">
    <property type="entry name" value="Acyl_CoA_acyltransferase"/>
</dbReference>
<feature type="domain" description="N-acetyltransferase" evidence="1">
    <location>
        <begin position="2"/>
        <end position="166"/>
    </location>
</feature>
<dbReference type="Pfam" id="PF00583">
    <property type="entry name" value="Acetyltransf_1"/>
    <property type="match status" value="1"/>
</dbReference>
<organism evidence="2 3">
    <name type="scientific">Nitrincola iocasae</name>
    <dbReference type="NCBI Taxonomy" id="2614693"/>
    <lineage>
        <taxon>Bacteria</taxon>
        <taxon>Pseudomonadati</taxon>
        <taxon>Pseudomonadota</taxon>
        <taxon>Gammaproteobacteria</taxon>
        <taxon>Oceanospirillales</taxon>
        <taxon>Oceanospirillaceae</taxon>
        <taxon>Nitrincola</taxon>
    </lineage>
</organism>
<gene>
    <name evidence="2" type="ORF">F5I99_10305</name>
</gene>
<sequence>MLEYRKAIVEEIDELKKILWKYGPNEWNYLTREGVNEEFALVEQGYAQAIVATEGSEVVGFSVLIEGSLSPQYLSKYCSLNNMLFIGDVVVSSLHSGKGIATQLLKECLAEAQRKNVNTVLIERHEENLASAGMMRKAGFNIIDTFHDPEKRTVGSQNSVILEFEI</sequence>
<reference evidence="2 3" key="1">
    <citation type="submission" date="2019-09" db="EMBL/GenBank/DDBJ databases">
        <title>Nitrincola iocasae sp. nov., a bacterium isolated from the sediment collected at a cold seep field in South China Sea.</title>
        <authorList>
            <person name="Zhang H."/>
            <person name="Wang H."/>
            <person name="Li C."/>
        </authorList>
    </citation>
    <scope>NUCLEOTIDE SEQUENCE [LARGE SCALE GENOMIC DNA]</scope>
    <source>
        <strain evidence="2 3">KXZD1103</strain>
    </source>
</reference>
<dbReference type="CDD" id="cd04301">
    <property type="entry name" value="NAT_SF"/>
    <property type="match status" value="1"/>
</dbReference>
<protein>
    <submittedName>
        <fullName evidence="2">GNAT family N-acetyltransferase</fullName>
    </submittedName>
</protein>
<evidence type="ECO:0000313" key="3">
    <source>
        <dbReference type="Proteomes" id="UP000325606"/>
    </source>
</evidence>
<evidence type="ECO:0000259" key="1">
    <source>
        <dbReference type="PROSITE" id="PS51186"/>
    </source>
</evidence>
<dbReference type="SUPFAM" id="SSF55729">
    <property type="entry name" value="Acyl-CoA N-acyltransferases (Nat)"/>
    <property type="match status" value="1"/>
</dbReference>
<proteinExistence type="predicted"/>
<dbReference type="RefSeq" id="WP_151055722.1">
    <property type="nucleotide sequence ID" value="NZ_CP044222.1"/>
</dbReference>
<dbReference type="PROSITE" id="PS51186">
    <property type="entry name" value="GNAT"/>
    <property type="match status" value="1"/>
</dbReference>
<dbReference type="InterPro" id="IPR000182">
    <property type="entry name" value="GNAT_dom"/>
</dbReference>
<keyword evidence="2" id="KW-0808">Transferase</keyword>
<dbReference type="Gene3D" id="3.40.630.30">
    <property type="match status" value="1"/>
</dbReference>
<dbReference type="KEGG" id="nik:F5I99_10305"/>
<keyword evidence="3" id="KW-1185">Reference proteome</keyword>
<dbReference type="AlphaFoldDB" id="A0A5J6LE48"/>
<evidence type="ECO:0000313" key="2">
    <source>
        <dbReference type="EMBL" id="QEW06865.1"/>
    </source>
</evidence>